<keyword evidence="11" id="KW-0540">Nuclease</keyword>
<dbReference type="SMART" id="SM00478">
    <property type="entry name" value="ENDO3c"/>
    <property type="match status" value="1"/>
</dbReference>
<dbReference type="GO" id="GO:0046872">
    <property type="term" value="F:metal ion binding"/>
    <property type="evidence" value="ECO:0007669"/>
    <property type="project" value="UniProtKB-KW"/>
</dbReference>
<dbReference type="GO" id="GO:0006285">
    <property type="term" value="P:base-excision repair, AP site formation"/>
    <property type="evidence" value="ECO:0007669"/>
    <property type="project" value="TreeGrafter"/>
</dbReference>
<evidence type="ECO:0000256" key="1">
    <source>
        <dbReference type="ARBA" id="ARBA00008343"/>
    </source>
</evidence>
<keyword evidence="3" id="KW-0479">Metal-binding</keyword>
<evidence type="ECO:0000256" key="6">
    <source>
        <dbReference type="ARBA" id="ARBA00023004"/>
    </source>
</evidence>
<dbReference type="GO" id="GO:0003677">
    <property type="term" value="F:DNA binding"/>
    <property type="evidence" value="ECO:0007669"/>
    <property type="project" value="InterPro"/>
</dbReference>
<evidence type="ECO:0000256" key="9">
    <source>
        <dbReference type="ARBA" id="ARBA00023295"/>
    </source>
</evidence>
<evidence type="ECO:0000259" key="10">
    <source>
        <dbReference type="SMART" id="SM00478"/>
    </source>
</evidence>
<evidence type="ECO:0000313" key="12">
    <source>
        <dbReference type="Proteomes" id="UP000279422"/>
    </source>
</evidence>
<dbReference type="InterPro" id="IPR023170">
    <property type="entry name" value="HhH_base_excis_C"/>
</dbReference>
<feature type="domain" description="HhH-GPD" evidence="10">
    <location>
        <begin position="41"/>
        <end position="198"/>
    </location>
</feature>
<organism evidence="11 12">
    <name type="scientific">Aerophobetes bacterium</name>
    <dbReference type="NCBI Taxonomy" id="2030807"/>
    <lineage>
        <taxon>Bacteria</taxon>
        <taxon>Candidatus Aerophobota</taxon>
    </lineage>
</organism>
<dbReference type="SUPFAM" id="SSF48150">
    <property type="entry name" value="DNA-glycosylase"/>
    <property type="match status" value="1"/>
</dbReference>
<name>A0A497E3X8_UNCAE</name>
<evidence type="ECO:0000256" key="4">
    <source>
        <dbReference type="ARBA" id="ARBA00022763"/>
    </source>
</evidence>
<dbReference type="EMBL" id="QMPZ01000049">
    <property type="protein sequence ID" value="RLE09358.1"/>
    <property type="molecule type" value="Genomic_DNA"/>
</dbReference>
<dbReference type="Gene3D" id="1.10.340.30">
    <property type="entry name" value="Hypothetical protein, domain 2"/>
    <property type="match status" value="1"/>
</dbReference>
<evidence type="ECO:0000256" key="5">
    <source>
        <dbReference type="ARBA" id="ARBA00022801"/>
    </source>
</evidence>
<evidence type="ECO:0000256" key="2">
    <source>
        <dbReference type="ARBA" id="ARBA00022485"/>
    </source>
</evidence>
<proteinExistence type="inferred from homology"/>
<keyword evidence="7" id="KW-0411">Iron-sulfur</keyword>
<dbReference type="InterPro" id="IPR000445">
    <property type="entry name" value="HhH_motif"/>
</dbReference>
<accession>A0A497E3X8</accession>
<comment type="similarity">
    <text evidence="1">Belongs to the Nth/MutY family.</text>
</comment>
<keyword evidence="4" id="KW-0227">DNA damage</keyword>
<dbReference type="Pfam" id="PF00730">
    <property type="entry name" value="HhH-GPD"/>
    <property type="match status" value="1"/>
</dbReference>
<dbReference type="AlphaFoldDB" id="A0A497E3X8"/>
<dbReference type="GO" id="GO:0019104">
    <property type="term" value="F:DNA N-glycosylase activity"/>
    <property type="evidence" value="ECO:0007669"/>
    <property type="project" value="UniProtKB-ARBA"/>
</dbReference>
<evidence type="ECO:0000256" key="3">
    <source>
        <dbReference type="ARBA" id="ARBA00022723"/>
    </source>
</evidence>
<dbReference type="Gene3D" id="1.10.1670.10">
    <property type="entry name" value="Helix-hairpin-Helix base-excision DNA repair enzymes (C-terminal)"/>
    <property type="match status" value="1"/>
</dbReference>
<dbReference type="GO" id="GO:0051539">
    <property type="term" value="F:4 iron, 4 sulfur cluster binding"/>
    <property type="evidence" value="ECO:0007669"/>
    <property type="project" value="UniProtKB-KW"/>
</dbReference>
<keyword evidence="9" id="KW-0326">Glycosidase</keyword>
<dbReference type="CDD" id="cd00056">
    <property type="entry name" value="ENDO3c"/>
    <property type="match status" value="1"/>
</dbReference>
<gene>
    <name evidence="11" type="ORF">DRJ00_04370</name>
</gene>
<evidence type="ECO:0000256" key="8">
    <source>
        <dbReference type="ARBA" id="ARBA00023204"/>
    </source>
</evidence>
<reference evidence="11 12" key="1">
    <citation type="submission" date="2018-06" db="EMBL/GenBank/DDBJ databases">
        <title>Extensive metabolic versatility and redundancy in microbially diverse, dynamic hydrothermal sediments.</title>
        <authorList>
            <person name="Dombrowski N."/>
            <person name="Teske A."/>
            <person name="Baker B.J."/>
        </authorList>
    </citation>
    <scope>NUCLEOTIDE SEQUENCE [LARGE SCALE GENOMIC DNA]</scope>
    <source>
        <strain evidence="11">B47_G16</strain>
    </source>
</reference>
<sequence length="223" mass="25986">MIWSHADRLRFDRIIETLEKNFSIEMGSSYTPFEVLISTILSQNTNRDNTTKAFERLKEQFKITPQELASADLEEIKRCIKPAGLYNAKARRIRKVARIIWEQYDGDLSKILNLPTSEARNMLLSLPGVGRKTADVVLSFCTNKGTFPVDTHINRIAKRLRWVEEKAGYEEIRHFFEDMVSEKQRKKVHLVLIEFGRKVCRAKNPHCKTCPIREDCQNENICQ</sequence>
<dbReference type="PIRSF" id="PIRSF001435">
    <property type="entry name" value="Nth"/>
    <property type="match status" value="1"/>
</dbReference>
<dbReference type="InterPro" id="IPR003265">
    <property type="entry name" value="HhH-GPD_domain"/>
</dbReference>
<dbReference type="Pfam" id="PF00633">
    <property type="entry name" value="HHH"/>
    <property type="match status" value="1"/>
</dbReference>
<protein>
    <submittedName>
        <fullName evidence="11">Endonuclease III</fullName>
    </submittedName>
</protein>
<dbReference type="PANTHER" id="PTHR10359">
    <property type="entry name" value="A/G-SPECIFIC ADENINE GLYCOSYLASE/ENDONUCLEASE III"/>
    <property type="match status" value="1"/>
</dbReference>
<keyword evidence="6" id="KW-0408">Iron</keyword>
<keyword evidence="8" id="KW-0234">DNA repair</keyword>
<keyword evidence="11" id="KW-0255">Endonuclease</keyword>
<comment type="caution">
    <text evidence="11">The sequence shown here is derived from an EMBL/GenBank/DDBJ whole genome shotgun (WGS) entry which is preliminary data.</text>
</comment>
<evidence type="ECO:0000256" key="7">
    <source>
        <dbReference type="ARBA" id="ARBA00023014"/>
    </source>
</evidence>
<dbReference type="PANTHER" id="PTHR10359:SF18">
    <property type="entry name" value="ENDONUCLEASE III"/>
    <property type="match status" value="1"/>
</dbReference>
<dbReference type="FunFam" id="1.10.340.30:FF:000001">
    <property type="entry name" value="Endonuclease III"/>
    <property type="match status" value="1"/>
</dbReference>
<dbReference type="InterPro" id="IPR011257">
    <property type="entry name" value="DNA_glycosylase"/>
</dbReference>
<keyword evidence="2" id="KW-0004">4Fe-4S</keyword>
<keyword evidence="5" id="KW-0378">Hydrolase</keyword>
<dbReference type="GO" id="GO:0004519">
    <property type="term" value="F:endonuclease activity"/>
    <property type="evidence" value="ECO:0007669"/>
    <property type="project" value="UniProtKB-KW"/>
</dbReference>
<evidence type="ECO:0000313" key="11">
    <source>
        <dbReference type="EMBL" id="RLE09358.1"/>
    </source>
</evidence>
<dbReference type="Proteomes" id="UP000279422">
    <property type="component" value="Unassembled WGS sequence"/>
</dbReference>